<accession>A0A0N0NQ54</accession>
<keyword evidence="8" id="KW-0472">Membrane</keyword>
<dbReference type="PANTHER" id="PTHR24305">
    <property type="entry name" value="CYTOCHROME P450"/>
    <property type="match status" value="1"/>
</dbReference>
<dbReference type="PRINTS" id="PR00465">
    <property type="entry name" value="EP450IV"/>
</dbReference>
<evidence type="ECO:0000256" key="6">
    <source>
        <dbReference type="PIRSR" id="PIRSR602403-1"/>
    </source>
</evidence>
<keyword evidence="3 6" id="KW-0479">Metal-binding</keyword>
<keyword evidence="7" id="KW-0503">Monooxygenase</keyword>
<dbReference type="InterPro" id="IPR001128">
    <property type="entry name" value="Cyt_P450"/>
</dbReference>
<dbReference type="PANTHER" id="PTHR24305:SF166">
    <property type="entry name" value="CYTOCHROME P450 12A4, MITOCHONDRIAL-RELATED"/>
    <property type="match status" value="1"/>
</dbReference>
<evidence type="ECO:0000256" key="3">
    <source>
        <dbReference type="ARBA" id="ARBA00022723"/>
    </source>
</evidence>
<dbReference type="PROSITE" id="PS00086">
    <property type="entry name" value="CYTOCHROME_P450"/>
    <property type="match status" value="1"/>
</dbReference>
<evidence type="ECO:0000256" key="4">
    <source>
        <dbReference type="ARBA" id="ARBA00023002"/>
    </source>
</evidence>
<comment type="cofactor">
    <cofactor evidence="1 6">
        <name>heme</name>
        <dbReference type="ChEBI" id="CHEBI:30413"/>
    </cofactor>
</comment>
<dbReference type="GO" id="GO:0020037">
    <property type="term" value="F:heme binding"/>
    <property type="evidence" value="ECO:0007669"/>
    <property type="project" value="InterPro"/>
</dbReference>
<feature type="transmembrane region" description="Helical" evidence="8">
    <location>
        <begin position="12"/>
        <end position="31"/>
    </location>
</feature>
<dbReference type="InterPro" id="IPR036396">
    <property type="entry name" value="Cyt_P450_sf"/>
</dbReference>
<protein>
    <submittedName>
        <fullName evidence="9">Cytochrome 67</fullName>
    </submittedName>
</protein>
<dbReference type="GO" id="GO:0004497">
    <property type="term" value="F:monooxygenase activity"/>
    <property type="evidence" value="ECO:0007669"/>
    <property type="project" value="UniProtKB-KW"/>
</dbReference>
<keyword evidence="8" id="KW-0812">Transmembrane</keyword>
<feature type="binding site" description="axial binding residue" evidence="6">
    <location>
        <position position="493"/>
    </location>
    <ligand>
        <name>heme</name>
        <dbReference type="ChEBI" id="CHEBI:30413"/>
    </ligand>
    <ligandPart>
        <name>Fe</name>
        <dbReference type="ChEBI" id="CHEBI:18248"/>
    </ligandPart>
</feature>
<evidence type="ECO:0000313" key="9">
    <source>
        <dbReference type="EMBL" id="KPI43511.1"/>
    </source>
</evidence>
<dbReference type="GeneID" id="28738831"/>
<name>A0A0N0NQ54_9EURO</name>
<dbReference type="InterPro" id="IPR002403">
    <property type="entry name" value="Cyt_P450_E_grp-IV"/>
</dbReference>
<dbReference type="OrthoDB" id="1470350at2759"/>
<dbReference type="PRINTS" id="PR00385">
    <property type="entry name" value="P450"/>
</dbReference>
<evidence type="ECO:0000313" key="10">
    <source>
        <dbReference type="Proteomes" id="UP000038010"/>
    </source>
</evidence>
<dbReference type="RefSeq" id="XP_018003474.1">
    <property type="nucleotide sequence ID" value="XM_018146951.1"/>
</dbReference>
<dbReference type="Proteomes" id="UP000038010">
    <property type="component" value="Unassembled WGS sequence"/>
</dbReference>
<evidence type="ECO:0000256" key="1">
    <source>
        <dbReference type="ARBA" id="ARBA00001971"/>
    </source>
</evidence>
<dbReference type="Gene3D" id="1.10.630.10">
    <property type="entry name" value="Cytochrome P450"/>
    <property type="match status" value="1"/>
</dbReference>
<comment type="similarity">
    <text evidence="2 7">Belongs to the cytochrome P450 family.</text>
</comment>
<sequence length="549" mass="61863">MDVYKVPTLTTLTLSAVVLVAIYKLILYPLFLHPLKHIPSAHWSIPLFGDLWILYQRWQCRNNAITYAAHLKHGEVVRLGYNELSVNCVDNGIKTIYGQGWEKHPWYPQQFASYGVSSMFVTLGHGPHSQKKRTLANVYSKSYLQSSDQVAANSRALLAERVLPAIQSFADAGQVIDVHDLDNAMAMDFMSAYQFGIGNGTNFVQNTAERRHILHHYHGRRPYEFYSSELPWIKPLCRAVGIHLIPRQFDASNDILEEWLRRMCNNADRTMNQAALTPGQEPIVYKQFKQGLHSIRNKNPHAGKAYDELILPTVSDTTNPTQLEVYSEMLDQLGAGHETSAMALTYLWYEMSNNPYLQTLLRKEIRTLSPRIVWPTTNDTTNAFDLPSPKDIDALPLLNAVVLEVLRLHTPIPGIEPRVSPFPAPPGGHTLGSYTGIPGNVRVSSMPYTLHRNGAVFPDPETFNPRRWLDSSPEKLKEMHRWFWAFGSGGRMCIGSHLALQEIKLIVCTILGNWEVSVPDGGDAGIEKIDAYTVRPVSNQLLVVFKAAK</sequence>
<keyword evidence="10" id="KW-1185">Reference proteome</keyword>
<dbReference type="AlphaFoldDB" id="A0A0N0NQ54"/>
<keyword evidence="5 6" id="KW-0408">Iron</keyword>
<keyword evidence="6 7" id="KW-0349">Heme</keyword>
<dbReference type="STRING" id="1664694.A0A0N0NQ54"/>
<dbReference type="SUPFAM" id="SSF48264">
    <property type="entry name" value="Cytochrome P450"/>
    <property type="match status" value="1"/>
</dbReference>
<dbReference type="GO" id="GO:0016705">
    <property type="term" value="F:oxidoreductase activity, acting on paired donors, with incorporation or reduction of molecular oxygen"/>
    <property type="evidence" value="ECO:0007669"/>
    <property type="project" value="InterPro"/>
</dbReference>
<dbReference type="GO" id="GO:0005506">
    <property type="term" value="F:iron ion binding"/>
    <property type="evidence" value="ECO:0007669"/>
    <property type="project" value="InterPro"/>
</dbReference>
<dbReference type="VEuPathDB" id="FungiDB:AB675_6646"/>
<gene>
    <name evidence="9" type="ORF">AB675_6646</name>
</gene>
<dbReference type="CDD" id="cd11059">
    <property type="entry name" value="CYP_fungal"/>
    <property type="match status" value="1"/>
</dbReference>
<organism evidence="9 10">
    <name type="scientific">Cyphellophora attinorum</name>
    <dbReference type="NCBI Taxonomy" id="1664694"/>
    <lineage>
        <taxon>Eukaryota</taxon>
        <taxon>Fungi</taxon>
        <taxon>Dikarya</taxon>
        <taxon>Ascomycota</taxon>
        <taxon>Pezizomycotina</taxon>
        <taxon>Eurotiomycetes</taxon>
        <taxon>Chaetothyriomycetidae</taxon>
        <taxon>Chaetothyriales</taxon>
        <taxon>Cyphellophoraceae</taxon>
        <taxon>Cyphellophora</taxon>
    </lineage>
</organism>
<dbReference type="InterPro" id="IPR050121">
    <property type="entry name" value="Cytochrome_P450_monoxygenase"/>
</dbReference>
<dbReference type="EMBL" id="LFJN01000005">
    <property type="protein sequence ID" value="KPI43511.1"/>
    <property type="molecule type" value="Genomic_DNA"/>
</dbReference>
<evidence type="ECO:0000256" key="5">
    <source>
        <dbReference type="ARBA" id="ARBA00023004"/>
    </source>
</evidence>
<comment type="caution">
    <text evidence="9">The sequence shown here is derived from an EMBL/GenBank/DDBJ whole genome shotgun (WGS) entry which is preliminary data.</text>
</comment>
<keyword evidence="4 7" id="KW-0560">Oxidoreductase</keyword>
<evidence type="ECO:0000256" key="7">
    <source>
        <dbReference type="RuleBase" id="RU000461"/>
    </source>
</evidence>
<evidence type="ECO:0000256" key="2">
    <source>
        <dbReference type="ARBA" id="ARBA00010617"/>
    </source>
</evidence>
<dbReference type="InterPro" id="IPR017972">
    <property type="entry name" value="Cyt_P450_CS"/>
</dbReference>
<proteinExistence type="inferred from homology"/>
<keyword evidence="8" id="KW-1133">Transmembrane helix</keyword>
<reference evidence="9 10" key="1">
    <citation type="submission" date="2015-06" db="EMBL/GenBank/DDBJ databases">
        <title>Draft genome of the ant-associated black yeast Phialophora attae CBS 131958.</title>
        <authorList>
            <person name="Moreno L.F."/>
            <person name="Stielow B.J."/>
            <person name="de Hoog S."/>
            <person name="Vicente V.A."/>
            <person name="Weiss V.A."/>
            <person name="de Vries M."/>
            <person name="Cruz L.M."/>
            <person name="Souza E.M."/>
        </authorList>
    </citation>
    <scope>NUCLEOTIDE SEQUENCE [LARGE SCALE GENOMIC DNA]</scope>
    <source>
        <strain evidence="9 10">CBS 131958</strain>
    </source>
</reference>
<dbReference type="Pfam" id="PF00067">
    <property type="entry name" value="p450"/>
    <property type="match status" value="1"/>
</dbReference>
<evidence type="ECO:0000256" key="8">
    <source>
        <dbReference type="SAM" id="Phobius"/>
    </source>
</evidence>